<keyword evidence="1" id="KW-1133">Transmembrane helix</keyword>
<dbReference type="Proteomes" id="UP000652761">
    <property type="component" value="Unassembled WGS sequence"/>
</dbReference>
<keyword evidence="3" id="KW-1185">Reference proteome</keyword>
<evidence type="ECO:0000313" key="3">
    <source>
        <dbReference type="Proteomes" id="UP000652761"/>
    </source>
</evidence>
<name>A0A843VKS0_COLES</name>
<keyword evidence="1" id="KW-0812">Transmembrane</keyword>
<gene>
    <name evidence="2" type="ORF">Taro_025525</name>
</gene>
<keyword evidence="1" id="KW-0472">Membrane</keyword>
<sequence length="99" mass="11175">MIEAAALLCPISYLDHISSPLVLKVVKMHLDQMLLTMGIHQLNFRSDFGVQVLDSLCDGHRDCANFLSSITGPLFILYVIAFFTCMDFHYSIFYPTSIV</sequence>
<protein>
    <submittedName>
        <fullName evidence="2">Uncharacterized protein</fullName>
    </submittedName>
</protein>
<feature type="transmembrane region" description="Helical" evidence="1">
    <location>
        <begin position="75"/>
        <end position="94"/>
    </location>
</feature>
<dbReference type="OrthoDB" id="1827946at2759"/>
<comment type="caution">
    <text evidence="2">The sequence shown here is derived from an EMBL/GenBank/DDBJ whole genome shotgun (WGS) entry which is preliminary data.</text>
</comment>
<evidence type="ECO:0000313" key="2">
    <source>
        <dbReference type="EMBL" id="MQL92893.1"/>
    </source>
</evidence>
<dbReference type="EMBL" id="NMUH01001497">
    <property type="protein sequence ID" value="MQL92893.1"/>
    <property type="molecule type" value="Genomic_DNA"/>
</dbReference>
<evidence type="ECO:0000256" key="1">
    <source>
        <dbReference type="SAM" id="Phobius"/>
    </source>
</evidence>
<reference evidence="2" key="1">
    <citation type="submission" date="2017-07" db="EMBL/GenBank/DDBJ databases">
        <title>Taro Niue Genome Assembly and Annotation.</title>
        <authorList>
            <person name="Atibalentja N."/>
            <person name="Keating K."/>
            <person name="Fields C.J."/>
        </authorList>
    </citation>
    <scope>NUCLEOTIDE SEQUENCE</scope>
    <source>
        <strain evidence="2">Niue_2</strain>
        <tissue evidence="2">Leaf</tissue>
    </source>
</reference>
<proteinExistence type="predicted"/>
<dbReference type="AlphaFoldDB" id="A0A843VKS0"/>
<accession>A0A843VKS0</accession>
<organism evidence="2 3">
    <name type="scientific">Colocasia esculenta</name>
    <name type="common">Wild taro</name>
    <name type="synonym">Arum esculentum</name>
    <dbReference type="NCBI Taxonomy" id="4460"/>
    <lineage>
        <taxon>Eukaryota</taxon>
        <taxon>Viridiplantae</taxon>
        <taxon>Streptophyta</taxon>
        <taxon>Embryophyta</taxon>
        <taxon>Tracheophyta</taxon>
        <taxon>Spermatophyta</taxon>
        <taxon>Magnoliopsida</taxon>
        <taxon>Liliopsida</taxon>
        <taxon>Araceae</taxon>
        <taxon>Aroideae</taxon>
        <taxon>Colocasieae</taxon>
        <taxon>Colocasia</taxon>
    </lineage>
</organism>